<organism evidence="2 3">
    <name type="scientific">Pseudoduganella flava</name>
    <dbReference type="NCBI Taxonomy" id="871742"/>
    <lineage>
        <taxon>Bacteria</taxon>
        <taxon>Pseudomonadati</taxon>
        <taxon>Pseudomonadota</taxon>
        <taxon>Betaproteobacteria</taxon>
        <taxon>Burkholderiales</taxon>
        <taxon>Oxalobacteraceae</taxon>
        <taxon>Telluria group</taxon>
        <taxon>Pseudoduganella</taxon>
    </lineage>
</organism>
<evidence type="ECO:0000256" key="1">
    <source>
        <dbReference type="SAM" id="Phobius"/>
    </source>
</evidence>
<protein>
    <recommendedName>
        <fullName evidence="4">Chemotaxis protein</fullName>
    </recommendedName>
</protein>
<dbReference type="EMBL" id="CP046904">
    <property type="protein sequence ID" value="QGZ40327.1"/>
    <property type="molecule type" value="Genomic_DNA"/>
</dbReference>
<reference evidence="2 3" key="1">
    <citation type="submission" date="2019-12" db="EMBL/GenBank/DDBJ databases">
        <title>Draft Genome Sequences of Six Type Strains of the Genus Massilia.</title>
        <authorList>
            <person name="Miess H."/>
            <person name="Frediansyah A."/>
            <person name="Goeker M."/>
            <person name="Gross H."/>
        </authorList>
    </citation>
    <scope>NUCLEOTIDE SEQUENCE [LARGE SCALE GENOMIC DNA]</scope>
    <source>
        <strain evidence="2 3">DSM 26639</strain>
    </source>
</reference>
<feature type="transmembrane region" description="Helical" evidence="1">
    <location>
        <begin position="35"/>
        <end position="54"/>
    </location>
</feature>
<evidence type="ECO:0008006" key="4">
    <source>
        <dbReference type="Google" id="ProtNLM"/>
    </source>
</evidence>
<proteinExistence type="predicted"/>
<dbReference type="RefSeq" id="WP_145880550.1">
    <property type="nucleotide sequence ID" value="NZ_CP046904.1"/>
</dbReference>
<sequence length="187" mass="21143">MRKKFELAVVLILAVATTVSTYVFFDRINSNFFTTFWGVIGTNLSVVGFVYTLYQIHQLRSEAEIIRVTADQTRGQLYNLNVYGELAKGVKLIQEIQGYTRGKKYETGVLRLQELKAVISIAQIQNARRSNPFDLIAVTRTLNQLINGMEKELTNSGNSFRANAANASLEEILDIVHQLQQDTLPRN</sequence>
<evidence type="ECO:0000313" key="2">
    <source>
        <dbReference type="EMBL" id="QGZ40327.1"/>
    </source>
</evidence>
<name>A0ABX6FUT8_9BURK</name>
<keyword evidence="3" id="KW-1185">Reference proteome</keyword>
<keyword evidence="1" id="KW-0472">Membrane</keyword>
<accession>A0ABX6FUT8</accession>
<keyword evidence="1" id="KW-0812">Transmembrane</keyword>
<dbReference type="Proteomes" id="UP000437862">
    <property type="component" value="Chromosome"/>
</dbReference>
<keyword evidence="1" id="KW-1133">Transmembrane helix</keyword>
<gene>
    <name evidence="2" type="ORF">GO485_15550</name>
</gene>
<evidence type="ECO:0000313" key="3">
    <source>
        <dbReference type="Proteomes" id="UP000437862"/>
    </source>
</evidence>